<evidence type="ECO:0000256" key="1">
    <source>
        <dbReference type="SAM" id="Coils"/>
    </source>
</evidence>
<dbReference type="EMBL" id="CP072829">
    <property type="protein sequence ID" value="QTU84935.1"/>
    <property type="molecule type" value="Genomic_DNA"/>
</dbReference>
<dbReference type="AlphaFoldDB" id="A0A9E6MRW3"/>
<dbReference type="RefSeq" id="WP_166339717.1">
    <property type="nucleotide sequence ID" value="NZ_CP072829.1"/>
</dbReference>
<name>A0A9E6MRW3_9ACTN</name>
<gene>
    <name evidence="2" type="ORF">GMI68_06740</name>
    <name evidence="3" type="ORF">J7S26_03220</name>
</gene>
<keyword evidence="4" id="KW-1185">Reference proteome</keyword>
<organism evidence="3 5">
    <name type="scientific">Xiamenia xianingshaonis</name>
    <dbReference type="NCBI Taxonomy" id="2682776"/>
    <lineage>
        <taxon>Bacteria</taxon>
        <taxon>Bacillati</taxon>
        <taxon>Actinomycetota</taxon>
        <taxon>Coriobacteriia</taxon>
        <taxon>Eggerthellales</taxon>
        <taxon>Eggerthellaceae</taxon>
        <taxon>Xiamenia</taxon>
    </lineage>
</organism>
<evidence type="ECO:0000313" key="4">
    <source>
        <dbReference type="Proteomes" id="UP000636394"/>
    </source>
</evidence>
<dbReference type="KEGG" id="ebz:J7S26_03220"/>
<accession>A0A9E6MRW3</accession>
<dbReference type="Proteomes" id="UP000636394">
    <property type="component" value="Unassembled WGS sequence"/>
</dbReference>
<proteinExistence type="predicted"/>
<evidence type="ECO:0000313" key="3">
    <source>
        <dbReference type="EMBL" id="QTU84935.1"/>
    </source>
</evidence>
<keyword evidence="1" id="KW-0175">Coiled coil</keyword>
<reference evidence="3" key="2">
    <citation type="submission" date="2021-04" db="EMBL/GenBank/DDBJ databases">
        <title>Novel species in family Eggerthellaceae.</title>
        <authorList>
            <person name="Zhang G."/>
        </authorList>
    </citation>
    <scope>NUCLEOTIDE SEQUENCE</scope>
    <source>
        <strain evidence="3">Zg-886</strain>
    </source>
</reference>
<feature type="coiled-coil region" evidence="1">
    <location>
        <begin position="54"/>
        <end position="81"/>
    </location>
</feature>
<dbReference type="Proteomes" id="UP000671910">
    <property type="component" value="Chromosome"/>
</dbReference>
<protein>
    <submittedName>
        <fullName evidence="3">DUF1351 domain-containing protein</fullName>
    </submittedName>
</protein>
<sequence length="301" mass="33898">MSERDAALAVMETSFQPAVITADWAGMRKRLQELIAPYEGLTAEAVAGMGMKDAKACRTDLKKMSNELNDARRAIKREYNRPLADFEAHVKELDALILEPWKLLDAGIKLEEENARYARRAQLDEAYRDFAPALYDVVPLERLLEREWTNKSFGETKAEDALLAKVASVAQDWEAFQKMAFSFPKEAEAEFFRTLSLRAAIEYDARRADEQARIDRMKAEVVANKELNATPCITVDASAHDASRLDFEPVAVFLIACEATVSQREGFVDYMKRCGMHGHVLSTFFADADEAIEAVRCDVRG</sequence>
<dbReference type="InterPro" id="IPR009785">
    <property type="entry name" value="Prophage_Lj928_Orf309"/>
</dbReference>
<evidence type="ECO:0000313" key="2">
    <source>
        <dbReference type="EMBL" id="NHM14461.1"/>
    </source>
</evidence>
<evidence type="ECO:0000313" key="5">
    <source>
        <dbReference type="Proteomes" id="UP000671910"/>
    </source>
</evidence>
<dbReference type="EMBL" id="WPCR01000007">
    <property type="protein sequence ID" value="NHM14461.1"/>
    <property type="molecule type" value="Genomic_DNA"/>
</dbReference>
<dbReference type="Pfam" id="PF07083">
    <property type="entry name" value="DUF1351"/>
    <property type="match status" value="1"/>
</dbReference>
<reference evidence="2 4" key="1">
    <citation type="submission" date="2019-11" db="EMBL/GenBank/DDBJ databases">
        <title>Eggerthellaceae novel genus isolated from the rectal contents of marmort.</title>
        <authorList>
            <person name="Zhang G."/>
        </authorList>
    </citation>
    <scope>NUCLEOTIDE SEQUENCE [LARGE SCALE GENOMIC DNA]</scope>
    <source>
        <strain evidence="4">zg-886</strain>
        <strain evidence="2">Zg-886</strain>
    </source>
</reference>